<reference evidence="1 2" key="1">
    <citation type="journal article" date="2021" name="Hortic Res">
        <title>High-quality reference genome and annotation aids understanding of berry development for evergreen blueberry (Vaccinium darrowii).</title>
        <authorList>
            <person name="Yu J."/>
            <person name="Hulse-Kemp A.M."/>
            <person name="Babiker E."/>
            <person name="Staton M."/>
        </authorList>
    </citation>
    <scope>NUCLEOTIDE SEQUENCE [LARGE SCALE GENOMIC DNA]</scope>
    <source>
        <strain evidence="2">cv. NJ 8807/NJ 8810</strain>
        <tissue evidence="1">Young leaf</tissue>
    </source>
</reference>
<protein>
    <submittedName>
        <fullName evidence="1">Uncharacterized protein</fullName>
    </submittedName>
</protein>
<evidence type="ECO:0000313" key="1">
    <source>
        <dbReference type="EMBL" id="KAH7867044.1"/>
    </source>
</evidence>
<dbReference type="EMBL" id="CM037159">
    <property type="protein sequence ID" value="KAH7867044.1"/>
    <property type="molecule type" value="Genomic_DNA"/>
</dbReference>
<gene>
    <name evidence="1" type="ORF">Vadar_028222</name>
</gene>
<organism evidence="1 2">
    <name type="scientific">Vaccinium darrowii</name>
    <dbReference type="NCBI Taxonomy" id="229202"/>
    <lineage>
        <taxon>Eukaryota</taxon>
        <taxon>Viridiplantae</taxon>
        <taxon>Streptophyta</taxon>
        <taxon>Embryophyta</taxon>
        <taxon>Tracheophyta</taxon>
        <taxon>Spermatophyta</taxon>
        <taxon>Magnoliopsida</taxon>
        <taxon>eudicotyledons</taxon>
        <taxon>Gunneridae</taxon>
        <taxon>Pentapetalae</taxon>
        <taxon>asterids</taxon>
        <taxon>Ericales</taxon>
        <taxon>Ericaceae</taxon>
        <taxon>Vaccinioideae</taxon>
        <taxon>Vaccinieae</taxon>
        <taxon>Vaccinium</taxon>
    </lineage>
</organism>
<accession>A0ACB7ZNH2</accession>
<comment type="caution">
    <text evidence="1">The sequence shown here is derived from an EMBL/GenBank/DDBJ whole genome shotgun (WGS) entry which is preliminary data.</text>
</comment>
<keyword evidence="2" id="KW-1185">Reference proteome</keyword>
<dbReference type="Proteomes" id="UP000828048">
    <property type="component" value="Chromosome 9"/>
</dbReference>
<sequence>MEVQRHRKTVRRSREEMTGSADKPSDLSEVCGHHIEKHPACQPHISGCPQANQKIKSIQEGKDRKLTPLDLLGGFPRRSRSKKIVNHNTINAPENSDFHEELPAKSSASQPPFPNRCRASGKKKRKQKDEETSDLHEELPAKSSASQPPFPKCRHASGKKKRKQKDEETSDPEVVKRSLGRERSKRRVNCNNGIVPQQGKLDSSVFECYLENLWMSFSEEKRSSFTYLDCLWFSLYTKESYKAKVLDWIKKKQIFSKKYVFVPIVRWCHWSLLIFCNFGESPQTKSRTPCMLLLDSLQIANPQRLEPEIRKFVLDIYKAEERPEIKKQISRIPLKIPKVPQQRNGEECGNFVLYYINLFIESAPENFSISEGYPYFMKKDWFTPEGLECFCKRFDSI</sequence>
<proteinExistence type="predicted"/>
<evidence type="ECO:0000313" key="2">
    <source>
        <dbReference type="Proteomes" id="UP000828048"/>
    </source>
</evidence>
<name>A0ACB7ZNH2_9ERIC</name>